<dbReference type="PANTHER" id="PTHR32305">
    <property type="match status" value="1"/>
</dbReference>
<evidence type="ECO:0000256" key="1">
    <source>
        <dbReference type="ARBA" id="ARBA00004613"/>
    </source>
</evidence>
<evidence type="ECO:0000256" key="3">
    <source>
        <dbReference type="ARBA" id="ARBA00023026"/>
    </source>
</evidence>
<feature type="signal peptide" evidence="6">
    <location>
        <begin position="1"/>
        <end position="18"/>
    </location>
</feature>
<dbReference type="SUPFAM" id="SSF69318">
    <property type="entry name" value="Integrin alpha N-terminal domain"/>
    <property type="match status" value="1"/>
</dbReference>
<name>A0A3G8YE27_9FLAO</name>
<dbReference type="EMBL" id="CP034161">
    <property type="protein sequence ID" value="AZI39176.1"/>
    <property type="molecule type" value="Genomic_DNA"/>
</dbReference>
<evidence type="ECO:0000313" key="7">
    <source>
        <dbReference type="EMBL" id="AZI39176.1"/>
    </source>
</evidence>
<feature type="region of interest" description="Disordered" evidence="4">
    <location>
        <begin position="58"/>
        <end position="88"/>
    </location>
</feature>
<evidence type="ECO:0000256" key="6">
    <source>
        <dbReference type="SAM" id="SignalP"/>
    </source>
</evidence>
<dbReference type="InterPro" id="IPR050708">
    <property type="entry name" value="T6SS_VgrG/RHS"/>
</dbReference>
<dbReference type="PANTHER" id="PTHR32305:SF15">
    <property type="entry name" value="PROTEIN RHSA-RELATED"/>
    <property type="match status" value="1"/>
</dbReference>
<dbReference type="Gene3D" id="2.180.10.10">
    <property type="entry name" value="RHS repeat-associated core"/>
    <property type="match status" value="2"/>
</dbReference>
<feature type="compositionally biased region" description="Polar residues" evidence="4">
    <location>
        <begin position="61"/>
        <end position="88"/>
    </location>
</feature>
<dbReference type="GO" id="GO:0005737">
    <property type="term" value="C:cytoplasm"/>
    <property type="evidence" value="ECO:0007669"/>
    <property type="project" value="InterPro"/>
</dbReference>
<reference evidence="8" key="1">
    <citation type="submission" date="2018-11" db="EMBL/GenBank/DDBJ databases">
        <title>Proposal to divide the Flavobacteriaceae and reorganize its genera based on Amino Acid Identity values calculated from whole genome sequences.</title>
        <authorList>
            <person name="Nicholson A.C."/>
            <person name="Gulvik C.A."/>
            <person name="Whitney A.M."/>
            <person name="Humrighouse B.W."/>
            <person name="Bell M."/>
            <person name="Holmes B."/>
            <person name="Steigerwalt A.B."/>
            <person name="Villarma A."/>
            <person name="Sheth M."/>
            <person name="Batra D."/>
            <person name="Pryor J."/>
            <person name="Bernardet J.-F."/>
            <person name="Hugo C."/>
            <person name="Kampfer P."/>
            <person name="Newman J.D."/>
            <person name="McQuiston J.R."/>
        </authorList>
    </citation>
    <scope>NUCLEOTIDE SEQUENCE [LARGE SCALE GENOMIC DNA]</scope>
    <source>
        <strain evidence="8">F5649</strain>
    </source>
</reference>
<dbReference type="RefSeq" id="WP_124801452.1">
    <property type="nucleotide sequence ID" value="NZ_CP034161.1"/>
</dbReference>
<protein>
    <recommendedName>
        <fullName evidence="9">Type IV secretion protein Rhs</fullName>
    </recommendedName>
</protein>
<dbReference type="InterPro" id="IPR022385">
    <property type="entry name" value="Rhs_assc_core"/>
</dbReference>
<evidence type="ECO:0000256" key="5">
    <source>
        <dbReference type="SAM" id="Phobius"/>
    </source>
</evidence>
<organism evidence="7 8">
    <name type="scientific">Epilithonimonas vandammei</name>
    <dbReference type="NCBI Taxonomy" id="2487072"/>
    <lineage>
        <taxon>Bacteria</taxon>
        <taxon>Pseudomonadati</taxon>
        <taxon>Bacteroidota</taxon>
        <taxon>Flavobacteriia</taxon>
        <taxon>Flavobacteriales</taxon>
        <taxon>Weeksellaceae</taxon>
        <taxon>Chryseobacterium group</taxon>
        <taxon>Epilithonimonas</taxon>
    </lineage>
</organism>
<dbReference type="Gene3D" id="2.40.128.340">
    <property type="match status" value="1"/>
</dbReference>
<keyword evidence="5" id="KW-0472">Membrane</keyword>
<dbReference type="OrthoDB" id="6225685at2"/>
<feature type="transmembrane region" description="Helical" evidence="5">
    <location>
        <begin position="1977"/>
        <end position="1995"/>
    </location>
</feature>
<dbReference type="Proteomes" id="UP000281810">
    <property type="component" value="Chromosome"/>
</dbReference>
<feature type="transmembrane region" description="Helical" evidence="5">
    <location>
        <begin position="1943"/>
        <end position="1965"/>
    </location>
</feature>
<dbReference type="InterPro" id="IPR028994">
    <property type="entry name" value="Integrin_alpha_N"/>
</dbReference>
<evidence type="ECO:0000313" key="8">
    <source>
        <dbReference type="Proteomes" id="UP000281810"/>
    </source>
</evidence>
<dbReference type="Pfam" id="PF03534">
    <property type="entry name" value="SpvB"/>
    <property type="match status" value="1"/>
</dbReference>
<proteinExistence type="predicted"/>
<keyword evidence="3" id="KW-0843">Virulence</keyword>
<dbReference type="GO" id="GO:0005576">
    <property type="term" value="C:extracellular region"/>
    <property type="evidence" value="ECO:0007669"/>
    <property type="project" value="UniProtKB-SubCell"/>
</dbReference>
<accession>A0A3G8YE27</accession>
<evidence type="ECO:0000256" key="4">
    <source>
        <dbReference type="SAM" id="MobiDB-lite"/>
    </source>
</evidence>
<evidence type="ECO:0000256" key="2">
    <source>
        <dbReference type="ARBA" id="ARBA00022525"/>
    </source>
</evidence>
<sequence length="2271" mass="251447">MKNLYIFFAALISVSSYSQSILNQAETGSRTVSDPQTVILAQGFSASSSVSNPFVAKIGASSETPTNPTNSDAGSTNPSGQVGNTSLKFHDTTGNIDVNGSGQLQYTLPIALPPGVKSVAPQVNLVYTSGSGNGIAGYGWSISGITAISRVGRNIEKDGEVRGVKMDYSDYYSFNGQRLILKSGEYGKDGAEYVTEKYSNVKIKSLGSISGQQYQGPEYWEVTFEDGSQAWYGGISAGTSAARTPMEYNIVKWKDAQGNFITYNYTQTSNVAMISSIQWGGNETLGKSHFNEIVFTYQTRSLVESSYVNGIQFLQGKSLDDITVYCNSNLFKKYKIEYGKDLSISKYEYVNNIKEFNSNNEDSNPVYFQKSEIPYIAKRQDLSANLISENQKFGDFDGDGRVDLLYYNGGSPGYYECLDYDDYGYCSQQGNYIEATGGGTYVVFNKFDGNNAPVKVSDEDLSKGIVIGGVLDGENKLTTSQGIVTYKESNDPLATRKLTLKTYVLSNNAFVMVKQKEIPTLSYDSSYKIPENPKPFEPNSTSSTSLGSFKTLDLNGDGLSELIFTAIDYICNSDVFDPNCDQPQNKSAPSCWETRCHTNYRSFVIDLNIDNSQNAVSRINLGEDIKDLDFIDFDGDGKTDIVRKYETGLNWYSDFKKNYYGYYTAERSTYASFNGELAGLQYGDFNGDGKLDFAVPEKGVDETSNWRIYTNTGTNIFKEQYLSNFLIYRKYPYQSTNNTKRQVIYYTFTKDLNNDGKDDFINVQSETFRKHQLGANRDSDYDLKIKINEGADATGNIVFRETYTDHIDSTEEDHFVPINISARIYGIDRFIMIKHGNNRLFTYDYFNLPISYTVNRIDQSGTSTSIKYNELDAGNTNTVNFYQSKNDYTYPYGTLKNIISKSVVTQLQQAGRLQDFRYRSLISHFQGRGIMGFNQVARSTWYAIGFENTKVWNGAEMDPLKSGAPYREWTIHTNNESQIFPADLSVNNSSLSSFKQTEYTIDYLLNNSVVNYPSTPTPNLVTAMTPIKITEKDFLKNTTSIKTIEYGDYYLPKKTITNIDSGFATSINTLEYSHNLSASGKDYHVGRPKSKTESMSVYGDHKSSKQEYTYNSNNLLETQKTYNRDNTGWLKEDFMYDDFGNVTKKEITNSIDTYKKSDETTFDDKGRFVISKIDNLGLTTTIEYNDWGQIKTQTDPLGNKLNNTYDGWGKLLTAKTNLGGTSTHSYEKLSNGDTKVVAYEPDGGIKITYTNTLGQNYKSSVKGFATNTYISVSTNYDVLGRKIAESEPYFGDTPPPFPTNITYDVDVKVPGWNIIKFNDNVFPAKIKTISFNNKQAESSADGLVATVKELNGYGRTTSKKSDALGNIVSSTDKGGTITFKYNAAGENTEANYGGNIVKTSYDAWGNKTRFEDPANGVYTYEYNGYFGMLSKSISPKGTKSYTYNGKGQLVSQRKISTDGSAATDKTITFAYNDKGMLINKSGTSKGKAFSSYINYDALGRVISSGENSNDRYYLQKGLTYDDKGRVTSYEKSLYSAGVLTKVTIENLYSSWSGALYQVKDKSSNKVLWELQDTNAKGQVKKVQLGGTTIDNSYDANGFLSSVLHTGNAAHNSILSVIYNFDAVKNELKSRNTGGDFNIQEQFDYDDNNRLVNWTDPVTNIKPSAERNVYDIKGRITTNDQVGTFKFGNSQKIYQPTSMVLNDAGTQNYNNDLLQKITYNENNDPVFIDGVKGDVRFEYGLTSMRQRVTYGGNFDKNGDGKFTKYYSEDGSYEIIRNNQTGQEKHMLYIGGTPYDSNIVYLKNYAESTGSYKFLHKDYLGSILAITDEAGNKLEQRHFDAWGNLTHLKIGMQATITDKNQIRDYLSGGNLILDRGYTSHEHFAEVGLIHMNGRLYDPLLRRFLNADENIQEPYNTQNYNKYGYVLNNPLMFNDPTGELFGLDDFLAAVIIGAVVGALTYSAGVLISGTYWNIGSFLKSTIFGAISGAVTFGIGSAFTPAAGTVLTLGQEIVSGVAQGVVHGFAQGILSLVQGGSFEQAFVSGALGSLGASAWGMGMNAMGFGEAAKSAVGVIGFGALSGGVGSALSGGNFWQGAVIGGIVAGLNHAMHQMTGPGDGDDPRNPNNKKRITLKEARENYLRAREERLYQDIQSMGVELHESDFGANGRATINYDQKGFNGVDNALVHGNVTFERVPGNPGYAQVAYVDSYGCRCGAYDFEMHGNPISTRGSWSTMFRNAATAIGGIVNSSYQNGLIISGKPFLIQYTNTVKILK</sequence>
<dbReference type="NCBIfam" id="TIGR03696">
    <property type="entry name" value="Rhs_assc_core"/>
    <property type="match status" value="1"/>
</dbReference>
<gene>
    <name evidence="7" type="ORF">EIB74_04025</name>
</gene>
<keyword evidence="6" id="KW-0732">Signal</keyword>
<keyword evidence="2" id="KW-0964">Secreted</keyword>
<comment type="subcellular location">
    <subcellularLocation>
        <location evidence="1">Secreted</location>
    </subcellularLocation>
</comment>
<keyword evidence="5" id="KW-0812">Transmembrane</keyword>
<feature type="chain" id="PRO_5017978810" description="Type IV secretion protein Rhs" evidence="6">
    <location>
        <begin position="19"/>
        <end position="2271"/>
    </location>
</feature>
<keyword evidence="8" id="KW-1185">Reference proteome</keyword>
<keyword evidence="5" id="KW-1133">Transmembrane helix</keyword>
<dbReference type="InterPro" id="IPR003284">
    <property type="entry name" value="Sal_SpvB"/>
</dbReference>
<evidence type="ECO:0008006" key="9">
    <source>
        <dbReference type="Google" id="ProtNLM"/>
    </source>
</evidence>